<keyword evidence="2" id="KW-1185">Reference proteome</keyword>
<evidence type="ECO:0000313" key="2">
    <source>
        <dbReference type="Proteomes" id="UP000238479"/>
    </source>
</evidence>
<dbReference type="Gramene" id="PRQ16661">
    <property type="protein sequence ID" value="PRQ16661"/>
    <property type="gene ID" value="RchiOBHm_Chr7g0186661"/>
</dbReference>
<reference evidence="1 2" key="1">
    <citation type="journal article" date="2018" name="Nat. Genet.">
        <title>The Rosa genome provides new insights in the design of modern roses.</title>
        <authorList>
            <person name="Bendahmane M."/>
        </authorList>
    </citation>
    <scope>NUCLEOTIDE SEQUENCE [LARGE SCALE GENOMIC DNA]</scope>
    <source>
        <strain evidence="2">cv. Old Blush</strain>
    </source>
</reference>
<name>A0A2P6P408_ROSCH</name>
<dbReference type="EMBL" id="PDCK01000045">
    <property type="protein sequence ID" value="PRQ16661.1"/>
    <property type="molecule type" value="Genomic_DNA"/>
</dbReference>
<evidence type="ECO:0000313" key="1">
    <source>
        <dbReference type="EMBL" id="PRQ16661.1"/>
    </source>
</evidence>
<comment type="caution">
    <text evidence="1">The sequence shown here is derived from an EMBL/GenBank/DDBJ whole genome shotgun (WGS) entry which is preliminary data.</text>
</comment>
<organism evidence="1 2">
    <name type="scientific">Rosa chinensis</name>
    <name type="common">China rose</name>
    <dbReference type="NCBI Taxonomy" id="74649"/>
    <lineage>
        <taxon>Eukaryota</taxon>
        <taxon>Viridiplantae</taxon>
        <taxon>Streptophyta</taxon>
        <taxon>Embryophyta</taxon>
        <taxon>Tracheophyta</taxon>
        <taxon>Spermatophyta</taxon>
        <taxon>Magnoliopsida</taxon>
        <taxon>eudicotyledons</taxon>
        <taxon>Gunneridae</taxon>
        <taxon>Pentapetalae</taxon>
        <taxon>rosids</taxon>
        <taxon>fabids</taxon>
        <taxon>Rosales</taxon>
        <taxon>Rosaceae</taxon>
        <taxon>Rosoideae</taxon>
        <taxon>Rosoideae incertae sedis</taxon>
        <taxon>Rosa</taxon>
    </lineage>
</organism>
<protein>
    <submittedName>
        <fullName evidence="1">Uncharacterized protein</fullName>
    </submittedName>
</protein>
<sequence length="84" mass="9800">MSNLQDFWTHCQTLQIQAAVTNLLSTQVCFHCCSTKFLFFHATYFSWLKYTYGVIASRFIHHGFLLFSTIIHMFQLDDSILPSS</sequence>
<dbReference type="AlphaFoldDB" id="A0A2P6P408"/>
<dbReference type="Proteomes" id="UP000238479">
    <property type="component" value="Chromosome 7"/>
</dbReference>
<proteinExistence type="predicted"/>
<accession>A0A2P6P408</accession>
<gene>
    <name evidence="1" type="ORF">RchiOBHm_Chr7g0186661</name>
</gene>